<dbReference type="GO" id="GO:0016787">
    <property type="term" value="F:hydrolase activity"/>
    <property type="evidence" value="ECO:0007669"/>
    <property type="project" value="UniProtKB-KW"/>
</dbReference>
<dbReference type="KEGG" id="uru:DSM104443_01263"/>
<dbReference type="SUPFAM" id="SSF56281">
    <property type="entry name" value="Metallo-hydrolase/oxidoreductase"/>
    <property type="match status" value="1"/>
</dbReference>
<evidence type="ECO:0000313" key="2">
    <source>
        <dbReference type="EMBL" id="QJR10209.1"/>
    </source>
</evidence>
<dbReference type="PANTHER" id="PTHR47619">
    <property type="entry name" value="METALLO-HYDROLASE YYCJ-RELATED"/>
    <property type="match status" value="1"/>
</dbReference>
<dbReference type="InterPro" id="IPR052533">
    <property type="entry name" value="WalJ/YycJ-like"/>
</dbReference>
<dbReference type="AlphaFoldDB" id="A0A6M4GSD3"/>
<keyword evidence="3" id="KW-1185">Reference proteome</keyword>
<evidence type="ECO:0000313" key="3">
    <source>
        <dbReference type="Proteomes" id="UP000501534"/>
    </source>
</evidence>
<evidence type="ECO:0000259" key="1">
    <source>
        <dbReference type="SMART" id="SM00849"/>
    </source>
</evidence>
<dbReference type="EMBL" id="CP053069">
    <property type="protein sequence ID" value="QJR10209.1"/>
    <property type="molecule type" value="Genomic_DNA"/>
</dbReference>
<reference evidence="2 3" key="1">
    <citation type="submission" date="2020-04" db="EMBL/GenBank/DDBJ databases">
        <title>Usitatibacter rugosus gen. nov., sp. nov. and Usitatibacter palustris sp. nov., novel members of Usitatibacteraceae fam. nov. within the order Nitrosomonadales isolated from soil.</title>
        <authorList>
            <person name="Huber K.J."/>
            <person name="Neumann-Schaal M."/>
            <person name="Geppert A."/>
            <person name="Luckner M."/>
            <person name="Wanner G."/>
            <person name="Overmann J."/>
        </authorList>
    </citation>
    <scope>NUCLEOTIDE SEQUENCE [LARGE SCALE GENOMIC DNA]</scope>
    <source>
        <strain evidence="2 3">0125_3</strain>
    </source>
</reference>
<keyword evidence="2" id="KW-0378">Hydrolase</keyword>
<dbReference type="Gene3D" id="3.60.15.10">
    <property type="entry name" value="Ribonuclease Z/Hydroxyacylglutathione hydrolase-like"/>
    <property type="match status" value="1"/>
</dbReference>
<sequence length="254" mass="27306">MIRFASLGSGSSGNATIVERAGTRVMMDCGFALGETKARLERLGLAPSQLTAIVVTHEHDDHLGGVARFAKRFAIPVYLTRGTAQWLPEDFPLSLVHIIDSHTVFAIGDLQVEPFPVPHDAREPVQYVFGDGASRVGVVTDLGCTTAHVEEKLSGCDALVLECNHDLDMLMGGAYPVSLKHRVSGRFGHLSNRDAGAILANVDCSRLKHIVAAHLSKQNNTPALAIAALAHALGCEHTWVGIAQQETGFDWREA</sequence>
<dbReference type="Proteomes" id="UP000501534">
    <property type="component" value="Chromosome"/>
</dbReference>
<dbReference type="EC" id="3.-.-.-" evidence="2"/>
<proteinExistence type="predicted"/>
<dbReference type="PANTHER" id="PTHR47619:SF1">
    <property type="entry name" value="EXODEOXYRIBONUCLEASE WALJ"/>
    <property type="match status" value="1"/>
</dbReference>
<protein>
    <submittedName>
        <fullName evidence="2">Metallo-hydrolase YycJ</fullName>
        <ecNumber evidence="2">3.-.-.-</ecNumber>
    </submittedName>
</protein>
<dbReference type="InterPro" id="IPR036866">
    <property type="entry name" value="RibonucZ/Hydroxyglut_hydro"/>
</dbReference>
<name>A0A6M4GSD3_9PROT</name>
<dbReference type="Pfam" id="PF12706">
    <property type="entry name" value="Lactamase_B_2"/>
    <property type="match status" value="1"/>
</dbReference>
<gene>
    <name evidence="2" type="primary">yycJ</name>
    <name evidence="2" type="ORF">DSM104443_01263</name>
</gene>
<organism evidence="2 3">
    <name type="scientific">Usitatibacter rugosus</name>
    <dbReference type="NCBI Taxonomy" id="2732067"/>
    <lineage>
        <taxon>Bacteria</taxon>
        <taxon>Pseudomonadati</taxon>
        <taxon>Pseudomonadota</taxon>
        <taxon>Betaproteobacteria</taxon>
        <taxon>Nitrosomonadales</taxon>
        <taxon>Usitatibacteraceae</taxon>
        <taxon>Usitatibacter</taxon>
    </lineage>
</organism>
<accession>A0A6M4GSD3</accession>
<feature type="domain" description="Metallo-beta-lactamase" evidence="1">
    <location>
        <begin position="12"/>
        <end position="189"/>
    </location>
</feature>
<dbReference type="SMART" id="SM00849">
    <property type="entry name" value="Lactamase_B"/>
    <property type="match status" value="1"/>
</dbReference>
<dbReference type="InterPro" id="IPR001279">
    <property type="entry name" value="Metallo-B-lactamas"/>
</dbReference>